<proteinExistence type="predicted"/>
<organism evidence="7">
    <name type="scientific">marine sediment metagenome</name>
    <dbReference type="NCBI Taxonomy" id="412755"/>
    <lineage>
        <taxon>unclassified sequences</taxon>
        <taxon>metagenomes</taxon>
        <taxon>ecological metagenomes</taxon>
    </lineage>
</organism>
<keyword evidence="4" id="KW-0671">Queuosine biosynthesis</keyword>
<sequence length="308" mass="33194">MSVDRALTKAVKALAGREGFARVGIAPIDADLNSQRFDRWLAEGMGAEMAYMARNVRKRHRPAKLVAGARSVICLAVSYAPAAETLGDAFIARYARGRDYHKLLKKRCHRLMDRIGALEPSFDGRAFVDAAPVAERALAAAAGIGWIGKNGCLIAPGLGSYVVLCEIVSNLPLAPDEPVAAQCGDCDACIGACPTGALVGDGMLDARRCRSYLTIEHRGEIDRELWPLMDACVFGCDDCQTVCPHNRDLPPGDDDLARPREAIERLTIGDVLDWSGDDWDAATRGSAMRRATHEMFLRNAALAARASG</sequence>
<dbReference type="InterPro" id="IPR013542">
    <property type="entry name" value="QueG_DUF1730"/>
</dbReference>
<dbReference type="GO" id="GO:0051539">
    <property type="term" value="F:4 iron, 4 sulfur cluster binding"/>
    <property type="evidence" value="ECO:0007669"/>
    <property type="project" value="UniProtKB-KW"/>
</dbReference>
<feature type="domain" description="4Fe-4S ferredoxin-type" evidence="6">
    <location>
        <begin position="174"/>
        <end position="203"/>
    </location>
</feature>
<feature type="domain" description="4Fe-4S ferredoxin-type" evidence="6">
    <location>
        <begin position="223"/>
        <end position="254"/>
    </location>
</feature>
<dbReference type="PANTHER" id="PTHR30002">
    <property type="entry name" value="EPOXYQUEUOSINE REDUCTASE"/>
    <property type="match status" value="1"/>
</dbReference>
<keyword evidence="3" id="KW-0819">tRNA processing</keyword>
<dbReference type="GO" id="GO:0008616">
    <property type="term" value="P:tRNA queuosine(34) biosynthetic process"/>
    <property type="evidence" value="ECO:0007669"/>
    <property type="project" value="UniProtKB-KW"/>
</dbReference>
<dbReference type="Pfam" id="PF08331">
    <property type="entry name" value="QueG_DUF1730"/>
    <property type="match status" value="1"/>
</dbReference>
<keyword evidence="1" id="KW-0411">Iron-sulfur</keyword>
<evidence type="ECO:0000256" key="2">
    <source>
        <dbReference type="ARBA" id="ARBA00022490"/>
    </source>
</evidence>
<dbReference type="InterPro" id="IPR017900">
    <property type="entry name" value="4Fe4S_Fe_S_CS"/>
</dbReference>
<keyword evidence="1" id="KW-0408">Iron</keyword>
<keyword evidence="1" id="KW-0004">4Fe-4S</keyword>
<keyword evidence="2" id="KW-0963">Cytoplasm</keyword>
<dbReference type="InterPro" id="IPR004453">
    <property type="entry name" value="QueG"/>
</dbReference>
<dbReference type="AlphaFoldDB" id="A0A0F9X4C1"/>
<dbReference type="PANTHER" id="PTHR30002:SF4">
    <property type="entry name" value="EPOXYQUEUOSINE REDUCTASE"/>
    <property type="match status" value="1"/>
</dbReference>
<dbReference type="PROSITE" id="PS00198">
    <property type="entry name" value="4FE4S_FER_1"/>
    <property type="match status" value="1"/>
</dbReference>
<keyword evidence="5" id="KW-0560">Oxidoreductase</keyword>
<dbReference type="Gene3D" id="3.30.70.20">
    <property type="match status" value="1"/>
</dbReference>
<evidence type="ECO:0000313" key="7">
    <source>
        <dbReference type="EMBL" id="KKN86353.1"/>
    </source>
</evidence>
<protein>
    <recommendedName>
        <fullName evidence="6">4Fe-4S ferredoxin-type domain-containing protein</fullName>
    </recommendedName>
</protein>
<reference evidence="7" key="1">
    <citation type="journal article" date="2015" name="Nature">
        <title>Complex archaea that bridge the gap between prokaryotes and eukaryotes.</title>
        <authorList>
            <person name="Spang A."/>
            <person name="Saw J.H."/>
            <person name="Jorgensen S.L."/>
            <person name="Zaremba-Niedzwiedzka K."/>
            <person name="Martijn J."/>
            <person name="Lind A.E."/>
            <person name="van Eijk R."/>
            <person name="Schleper C."/>
            <person name="Guy L."/>
            <person name="Ettema T.J."/>
        </authorList>
    </citation>
    <scope>NUCLEOTIDE SEQUENCE</scope>
</reference>
<accession>A0A0F9X4C1</accession>
<keyword evidence="1" id="KW-0479">Metal-binding</keyword>
<evidence type="ECO:0000256" key="3">
    <source>
        <dbReference type="ARBA" id="ARBA00022694"/>
    </source>
</evidence>
<evidence type="ECO:0000256" key="4">
    <source>
        <dbReference type="ARBA" id="ARBA00022785"/>
    </source>
</evidence>
<evidence type="ECO:0000259" key="6">
    <source>
        <dbReference type="PROSITE" id="PS51379"/>
    </source>
</evidence>
<gene>
    <name evidence="7" type="ORF">LCGC14_0269070</name>
</gene>
<comment type="caution">
    <text evidence="7">The sequence shown here is derived from an EMBL/GenBank/DDBJ whole genome shotgun (WGS) entry which is preliminary data.</text>
</comment>
<dbReference type="SUPFAM" id="SSF54862">
    <property type="entry name" value="4Fe-4S ferredoxins"/>
    <property type="match status" value="1"/>
</dbReference>
<dbReference type="NCBIfam" id="TIGR00276">
    <property type="entry name" value="tRNA epoxyqueuosine(34) reductase QueG"/>
    <property type="match status" value="1"/>
</dbReference>
<name>A0A0F9X4C1_9ZZZZ</name>
<dbReference type="PROSITE" id="PS51379">
    <property type="entry name" value="4FE4S_FER_2"/>
    <property type="match status" value="2"/>
</dbReference>
<dbReference type="InterPro" id="IPR017896">
    <property type="entry name" value="4Fe4S_Fe-S-bd"/>
</dbReference>
<dbReference type="Pfam" id="PF13484">
    <property type="entry name" value="Fer4_16"/>
    <property type="match status" value="1"/>
</dbReference>
<dbReference type="EMBL" id="LAZR01000148">
    <property type="protein sequence ID" value="KKN86353.1"/>
    <property type="molecule type" value="Genomic_DNA"/>
</dbReference>
<evidence type="ECO:0000256" key="5">
    <source>
        <dbReference type="ARBA" id="ARBA00023002"/>
    </source>
</evidence>
<evidence type="ECO:0000256" key="1">
    <source>
        <dbReference type="ARBA" id="ARBA00022485"/>
    </source>
</evidence>
<dbReference type="GO" id="GO:0052693">
    <property type="term" value="F:epoxyqueuosine reductase activity"/>
    <property type="evidence" value="ECO:0007669"/>
    <property type="project" value="TreeGrafter"/>
</dbReference>